<evidence type="ECO:0000313" key="2">
    <source>
        <dbReference type="Proteomes" id="UP000004525"/>
    </source>
</evidence>
<protein>
    <submittedName>
        <fullName evidence="1">Uncharacterized protein</fullName>
    </submittedName>
</protein>
<accession>C2JW38</accession>
<dbReference type="EMBL" id="ACIZ01000048">
    <property type="protein sequence ID" value="EEN80783.1"/>
    <property type="molecule type" value="Genomic_DNA"/>
</dbReference>
<reference evidence="1" key="1">
    <citation type="submission" date="2009-01" db="EMBL/GenBank/DDBJ databases">
        <authorList>
            <person name="Qin X."/>
            <person name="Bachman B."/>
            <person name="Battles P."/>
            <person name="Bell A."/>
            <person name="Bess C."/>
            <person name="Bickham C."/>
            <person name="Chaboub L."/>
            <person name="Chen D."/>
            <person name="Coyle M."/>
            <person name="Deiros D.R."/>
            <person name="Dinh H."/>
            <person name="Forbes L."/>
            <person name="Fowler G."/>
            <person name="Francisco L."/>
            <person name="Fu Q."/>
            <person name="Gubbala S."/>
            <person name="Hale W."/>
            <person name="Han Y."/>
            <person name="Hemphill L."/>
            <person name="Highlander S.K."/>
            <person name="Hirani K."/>
            <person name="Hogues M."/>
            <person name="Jackson L."/>
            <person name="Jakkamsetti A."/>
            <person name="Javaid M."/>
            <person name="Jiang H."/>
            <person name="Korchina V."/>
            <person name="Kovar C."/>
            <person name="Lara F."/>
            <person name="Lee S."/>
            <person name="Mata R."/>
            <person name="Mathew T."/>
            <person name="Moen C."/>
            <person name="Morales K."/>
            <person name="Munidasa M."/>
            <person name="Nazareth L."/>
            <person name="Ngo R."/>
            <person name="Nguyen L."/>
            <person name="Okwuonu G."/>
            <person name="Ongeri F."/>
            <person name="Patil S."/>
            <person name="Petrosino J."/>
            <person name="Pham C."/>
            <person name="Pham P."/>
            <person name="Pu L.-L."/>
            <person name="Puazo M."/>
            <person name="Raj R."/>
            <person name="Reid J."/>
            <person name="Rouhana J."/>
            <person name="Saada N."/>
            <person name="Shang Y."/>
            <person name="Simmons D."/>
            <person name="Thornton R."/>
            <person name="Warren J."/>
            <person name="Weissenberger G."/>
            <person name="Zhang J."/>
            <person name="Zhang L."/>
            <person name="Zhou C."/>
            <person name="Zhu D."/>
            <person name="Muzny D."/>
            <person name="Worley K."/>
            <person name="Gibbs R."/>
        </authorList>
    </citation>
    <scope>NUCLEOTIDE SEQUENCE [LARGE SCALE GENOMIC DNA]</scope>
    <source>
        <strain evidence="1">LMS2-1</strain>
    </source>
</reference>
<dbReference type="AlphaFoldDB" id="C2JW38"/>
<comment type="caution">
    <text evidence="1">The sequence shown here is derived from an EMBL/GenBank/DDBJ whole genome shotgun (WGS) entry which is preliminary data.</text>
</comment>
<evidence type="ECO:0000313" key="1">
    <source>
        <dbReference type="EMBL" id="EEN80783.1"/>
    </source>
</evidence>
<keyword evidence="2" id="KW-1185">Reference proteome</keyword>
<sequence length="44" mass="4646">MSASRLLRRGARYGRKGELVALGVAIATKSPTYTQALAPENALS</sequence>
<organism evidence="1 2">
    <name type="scientific">Lacticaseibacillus rhamnosus (strain LMS2-1)</name>
    <dbReference type="NCBI Taxonomy" id="525361"/>
    <lineage>
        <taxon>Bacteria</taxon>
        <taxon>Bacillati</taxon>
        <taxon>Bacillota</taxon>
        <taxon>Bacilli</taxon>
        <taxon>Lactobacillales</taxon>
        <taxon>Lactobacillaceae</taxon>
        <taxon>Lacticaseibacillus</taxon>
    </lineage>
</organism>
<proteinExistence type="predicted"/>
<dbReference type="HOGENOM" id="CLU_3217946_0_0_9"/>
<name>C2JW38_LACRM</name>
<dbReference type="Proteomes" id="UP000004525">
    <property type="component" value="Unassembled WGS sequence"/>
</dbReference>
<gene>
    <name evidence="1" type="ORF">HMPREF0539_1122</name>
</gene>